<reference evidence="7 8" key="1">
    <citation type="journal article" date="2022" name="Nat. Genet.">
        <title>Improved pea reference genome and pan-genome highlight genomic features and evolutionary characteristics.</title>
        <authorList>
            <person name="Yang T."/>
            <person name="Liu R."/>
            <person name="Luo Y."/>
            <person name="Hu S."/>
            <person name="Wang D."/>
            <person name="Wang C."/>
            <person name="Pandey M.K."/>
            <person name="Ge S."/>
            <person name="Xu Q."/>
            <person name="Li N."/>
            <person name="Li G."/>
            <person name="Huang Y."/>
            <person name="Saxena R.K."/>
            <person name="Ji Y."/>
            <person name="Li M."/>
            <person name="Yan X."/>
            <person name="He Y."/>
            <person name="Liu Y."/>
            <person name="Wang X."/>
            <person name="Xiang C."/>
            <person name="Varshney R.K."/>
            <person name="Ding H."/>
            <person name="Gao S."/>
            <person name="Zong X."/>
        </authorList>
    </citation>
    <scope>NUCLEOTIDE SEQUENCE [LARGE SCALE GENOMIC DNA]</scope>
    <source>
        <strain evidence="7 8">cv. Zhongwan 6</strain>
    </source>
</reference>
<keyword evidence="2" id="KW-0238">DNA-binding</keyword>
<feature type="domain" description="HTH myb-type" evidence="6">
    <location>
        <begin position="660"/>
        <end position="719"/>
    </location>
</feature>
<evidence type="ECO:0000259" key="6">
    <source>
        <dbReference type="PROSITE" id="PS51294"/>
    </source>
</evidence>
<evidence type="ECO:0000256" key="3">
    <source>
        <dbReference type="ARBA" id="ARBA00023242"/>
    </source>
</evidence>
<dbReference type="InterPro" id="IPR009057">
    <property type="entry name" value="Homeodomain-like_sf"/>
</dbReference>
<protein>
    <submittedName>
        <fullName evidence="7">Uncharacterized protein</fullName>
    </submittedName>
</protein>
<evidence type="ECO:0000256" key="2">
    <source>
        <dbReference type="ARBA" id="ARBA00023125"/>
    </source>
</evidence>
<feature type="domain" description="Myb-like" evidence="5">
    <location>
        <begin position="660"/>
        <end position="715"/>
    </location>
</feature>
<dbReference type="Pfam" id="PF23603">
    <property type="entry name" value="Ubiquitin_TPR1"/>
    <property type="match status" value="1"/>
</dbReference>
<dbReference type="SMART" id="SM00717">
    <property type="entry name" value="SANT"/>
    <property type="match status" value="1"/>
</dbReference>
<evidence type="ECO:0000313" key="7">
    <source>
        <dbReference type="EMBL" id="KAI5413447.1"/>
    </source>
</evidence>
<comment type="caution">
    <text evidence="7">The sequence shown here is derived from an EMBL/GenBank/DDBJ whole genome shotgun (WGS) entry which is preliminary data.</text>
</comment>
<dbReference type="PANTHER" id="PTHR21717:SF70">
    <property type="entry name" value="TELOMERE REPEAT-BINDING PROTEIN 2-RELATED"/>
    <property type="match status" value="1"/>
</dbReference>
<dbReference type="Proteomes" id="UP001058974">
    <property type="component" value="Chromosome 5"/>
</dbReference>
<dbReference type="Gene3D" id="1.10.246.220">
    <property type="match status" value="1"/>
</dbReference>
<evidence type="ECO:0000259" key="5">
    <source>
        <dbReference type="PROSITE" id="PS50090"/>
    </source>
</evidence>
<keyword evidence="3" id="KW-0539">Nucleus</keyword>
<comment type="subcellular location">
    <subcellularLocation>
        <location evidence="1">Nucleus</location>
    </subcellularLocation>
</comment>
<dbReference type="InterPro" id="IPR000626">
    <property type="entry name" value="Ubiquitin-like_dom"/>
</dbReference>
<organism evidence="7 8">
    <name type="scientific">Pisum sativum</name>
    <name type="common">Garden pea</name>
    <name type="synonym">Lathyrus oleraceus</name>
    <dbReference type="NCBI Taxonomy" id="3888"/>
    <lineage>
        <taxon>Eukaryota</taxon>
        <taxon>Viridiplantae</taxon>
        <taxon>Streptophyta</taxon>
        <taxon>Embryophyta</taxon>
        <taxon>Tracheophyta</taxon>
        <taxon>Spermatophyta</taxon>
        <taxon>Magnoliopsida</taxon>
        <taxon>eudicotyledons</taxon>
        <taxon>Gunneridae</taxon>
        <taxon>Pentapetalae</taxon>
        <taxon>rosids</taxon>
        <taxon>fabids</taxon>
        <taxon>Fabales</taxon>
        <taxon>Fabaceae</taxon>
        <taxon>Papilionoideae</taxon>
        <taxon>50 kb inversion clade</taxon>
        <taxon>NPAAA clade</taxon>
        <taxon>Hologalegina</taxon>
        <taxon>IRL clade</taxon>
        <taxon>Fabeae</taxon>
        <taxon>Lathyrus</taxon>
    </lineage>
</organism>
<name>A0A9D4X4T4_PEA</name>
<dbReference type="InterPro" id="IPR057625">
    <property type="entry name" value="TPR1-6-like_ubiquitin"/>
</dbReference>
<accession>A0A9D4X4T4</accession>
<dbReference type="InterPro" id="IPR031105">
    <property type="entry name" value="TRP_plant"/>
</dbReference>
<gene>
    <name evidence="7" type="ORF">KIW84_057866</name>
</gene>
<dbReference type="InterPro" id="IPR017930">
    <property type="entry name" value="Myb_dom"/>
</dbReference>
<sequence>MVAQKRIGYGFVGCQVPTKPRAARSTRKRDTFQTRVEHNQMCAIDLLATVASGTLLQEKQNPITSSDETMKKDQRGFVKEEVQDGNKPFKAELPDEASCERRLQQGFVKEGCVDTNKPLKAELSDDGSSDRKCISTLSLQEYDLNSGLKESPHSEIEGCSCIASILTSSSLSERLVTDTLLDVKSHSEMKNITSKVELGSSGFPDCSDCNVDVDVSIVKDELRKSEMPIGTETGTSCFKDPIDDKPPALVVSGGNAKLSGRDDSIPRSSLLKGCDNVTVVSRDDDENKSGCAHPSSKTKAFRPKTCIGDQRIRKRLASKYRRVARESKHDTLSNNVLDRNFNTVYNGRKNSYSHQISQMNIPFKKRKIFDCSSTSNSNGNIRSGRTYYSTKNDINQGVSCSSSRMRKDLGKSSLEAYHHRSALQSRDSHVKLRIKSFRVPELFIEIPETATVASLKKAVMDAVTTLLRGGLRVGMILHGKKLRDDSKTLLQTGISHDDELDALGFTLEPNASQSLPITCVKDSLNVPSGDMPLSLIGVSVEISIFLGDVVIEMLLLLLLLSLSFLSKTRELIFRHSSSPAVVFPIQRVQGFSNTDHQVTTLGNIVESDNDSAPSPINTLGGKKLSDSKELVTIPEMGSEGLDILPVNQSHQKPKRTEISQRRRIRRPFSVAEVEALVEAVERLGTGRWRDVKLRAFDDAKHRTYVDLKDKWKTLVHTARISPQQRRGEPVPQELLDRVLTAHAYWSQQQLKHHPETCLLL</sequence>
<dbReference type="PANTHER" id="PTHR21717">
    <property type="entry name" value="TELOMERIC REPEAT BINDING PROTEIN"/>
    <property type="match status" value="1"/>
</dbReference>
<dbReference type="GO" id="GO:0005634">
    <property type="term" value="C:nucleus"/>
    <property type="evidence" value="ECO:0007669"/>
    <property type="project" value="UniProtKB-SubCell"/>
</dbReference>
<dbReference type="SUPFAM" id="SSF54236">
    <property type="entry name" value="Ubiquitin-like"/>
    <property type="match status" value="1"/>
</dbReference>
<evidence type="ECO:0000259" key="4">
    <source>
        <dbReference type="PROSITE" id="PS50053"/>
    </source>
</evidence>
<dbReference type="CDD" id="cd11660">
    <property type="entry name" value="SANT_TRF"/>
    <property type="match status" value="1"/>
</dbReference>
<dbReference type="AlphaFoldDB" id="A0A9D4X4T4"/>
<dbReference type="PROSITE" id="PS50090">
    <property type="entry name" value="MYB_LIKE"/>
    <property type="match status" value="1"/>
</dbReference>
<dbReference type="PROSITE" id="PS51294">
    <property type="entry name" value="HTH_MYB"/>
    <property type="match status" value="1"/>
</dbReference>
<dbReference type="InterPro" id="IPR029071">
    <property type="entry name" value="Ubiquitin-like_domsf"/>
</dbReference>
<dbReference type="GO" id="GO:0042162">
    <property type="term" value="F:telomeric DNA binding"/>
    <property type="evidence" value="ECO:0007669"/>
    <property type="project" value="UniProtKB-ARBA"/>
</dbReference>
<keyword evidence="8" id="KW-1185">Reference proteome</keyword>
<dbReference type="SUPFAM" id="SSF46689">
    <property type="entry name" value="Homeodomain-like"/>
    <property type="match status" value="1"/>
</dbReference>
<feature type="domain" description="Ubiquitin-like" evidence="4">
    <location>
        <begin position="430"/>
        <end position="500"/>
    </location>
</feature>
<evidence type="ECO:0000256" key="1">
    <source>
        <dbReference type="ARBA" id="ARBA00004123"/>
    </source>
</evidence>
<proteinExistence type="predicted"/>
<dbReference type="EMBL" id="JAMSHJ010000005">
    <property type="protein sequence ID" value="KAI5413447.1"/>
    <property type="molecule type" value="Genomic_DNA"/>
</dbReference>
<dbReference type="Gramene" id="Psat05G0786600-T1">
    <property type="protein sequence ID" value="KAI5413447.1"/>
    <property type="gene ID" value="KIW84_057866"/>
</dbReference>
<evidence type="ECO:0000313" key="8">
    <source>
        <dbReference type="Proteomes" id="UP001058974"/>
    </source>
</evidence>
<dbReference type="InterPro" id="IPR001005">
    <property type="entry name" value="SANT/Myb"/>
</dbReference>
<dbReference type="PROSITE" id="PS50053">
    <property type="entry name" value="UBIQUITIN_2"/>
    <property type="match status" value="1"/>
</dbReference>